<feature type="compositionally biased region" description="Polar residues" evidence="1">
    <location>
        <begin position="41"/>
        <end position="50"/>
    </location>
</feature>
<feature type="compositionally biased region" description="Basic and acidic residues" evidence="1">
    <location>
        <begin position="52"/>
        <end position="69"/>
    </location>
</feature>
<dbReference type="AlphaFoldDB" id="A0A0C9SPC2"/>
<protein>
    <submittedName>
        <fullName evidence="2">Uncharacterized protein</fullName>
    </submittedName>
</protein>
<evidence type="ECO:0000313" key="3">
    <source>
        <dbReference type="Proteomes" id="UP000053647"/>
    </source>
</evidence>
<keyword evidence="3" id="KW-1185">Reference proteome</keyword>
<feature type="compositionally biased region" description="Basic and acidic residues" evidence="1">
    <location>
        <begin position="29"/>
        <end position="40"/>
    </location>
</feature>
<proteinExistence type="predicted"/>
<dbReference type="HOGENOM" id="CLU_2782851_0_0_1"/>
<reference evidence="3" key="2">
    <citation type="submission" date="2015-01" db="EMBL/GenBank/DDBJ databases">
        <title>Evolutionary Origins and Diversification of the Mycorrhizal Mutualists.</title>
        <authorList>
            <consortium name="DOE Joint Genome Institute"/>
            <consortium name="Mycorrhizal Genomics Consortium"/>
            <person name="Kohler A."/>
            <person name="Kuo A."/>
            <person name="Nagy L.G."/>
            <person name="Floudas D."/>
            <person name="Copeland A."/>
            <person name="Barry K.W."/>
            <person name="Cichocki N."/>
            <person name="Veneault-Fourrey C."/>
            <person name="LaButti K."/>
            <person name="Lindquist E.A."/>
            <person name="Lipzen A."/>
            <person name="Lundell T."/>
            <person name="Morin E."/>
            <person name="Murat C."/>
            <person name="Riley R."/>
            <person name="Ohm R."/>
            <person name="Sun H."/>
            <person name="Tunlid A."/>
            <person name="Henrissat B."/>
            <person name="Grigoriev I.V."/>
            <person name="Hibbett D.S."/>
            <person name="Martin F."/>
        </authorList>
    </citation>
    <scope>NUCLEOTIDE SEQUENCE [LARGE SCALE GENOMIC DNA]</scope>
    <source>
        <strain evidence="3">ATCC 200175</strain>
    </source>
</reference>
<reference evidence="2 3" key="1">
    <citation type="submission" date="2014-06" db="EMBL/GenBank/DDBJ databases">
        <authorList>
            <consortium name="DOE Joint Genome Institute"/>
            <person name="Kuo A."/>
            <person name="Kohler A."/>
            <person name="Nagy L.G."/>
            <person name="Floudas D."/>
            <person name="Copeland A."/>
            <person name="Barry K.W."/>
            <person name="Cichocki N."/>
            <person name="Veneault-Fourrey C."/>
            <person name="LaButti K."/>
            <person name="Lindquist E.A."/>
            <person name="Lipzen A."/>
            <person name="Lundell T."/>
            <person name="Morin E."/>
            <person name="Murat C."/>
            <person name="Sun H."/>
            <person name="Tunlid A."/>
            <person name="Henrissat B."/>
            <person name="Grigoriev I.V."/>
            <person name="Hibbett D.S."/>
            <person name="Martin F."/>
            <person name="Nordberg H.P."/>
            <person name="Cantor M.N."/>
            <person name="Hua S.X."/>
        </authorList>
    </citation>
    <scope>NUCLEOTIDE SEQUENCE [LARGE SCALE GENOMIC DNA]</scope>
    <source>
        <strain evidence="2 3">ATCC 200175</strain>
    </source>
</reference>
<organism evidence="2 3">
    <name type="scientific">Paxillus involutus ATCC 200175</name>
    <dbReference type="NCBI Taxonomy" id="664439"/>
    <lineage>
        <taxon>Eukaryota</taxon>
        <taxon>Fungi</taxon>
        <taxon>Dikarya</taxon>
        <taxon>Basidiomycota</taxon>
        <taxon>Agaricomycotina</taxon>
        <taxon>Agaricomycetes</taxon>
        <taxon>Agaricomycetidae</taxon>
        <taxon>Boletales</taxon>
        <taxon>Paxilineae</taxon>
        <taxon>Paxillaceae</taxon>
        <taxon>Paxillus</taxon>
    </lineage>
</organism>
<name>A0A0C9SPC2_PAXIN</name>
<dbReference type="Proteomes" id="UP000053647">
    <property type="component" value="Unassembled WGS sequence"/>
</dbReference>
<sequence length="69" mass="7690">YIQQALALSSDPAGTYASLVEDRHVLLENPMRESSPKKESSVNQARQQGEGNWKKLKELGRNSDEAKGF</sequence>
<gene>
    <name evidence="2" type="ORF">PAXINDRAFT_88260</name>
</gene>
<feature type="region of interest" description="Disordered" evidence="1">
    <location>
        <begin position="29"/>
        <end position="69"/>
    </location>
</feature>
<dbReference type="EMBL" id="KN819544">
    <property type="protein sequence ID" value="KIJ08854.1"/>
    <property type="molecule type" value="Genomic_DNA"/>
</dbReference>
<feature type="non-terminal residue" evidence="2">
    <location>
        <position position="1"/>
    </location>
</feature>
<accession>A0A0C9SPC2</accession>
<dbReference type="OrthoDB" id="124041at2759"/>
<evidence type="ECO:0000313" key="2">
    <source>
        <dbReference type="EMBL" id="KIJ08854.1"/>
    </source>
</evidence>
<evidence type="ECO:0000256" key="1">
    <source>
        <dbReference type="SAM" id="MobiDB-lite"/>
    </source>
</evidence>